<dbReference type="Proteomes" id="UP001152320">
    <property type="component" value="Chromosome 4"/>
</dbReference>
<accession>A0A9Q1CG55</accession>
<organism evidence="3 4">
    <name type="scientific">Holothuria leucospilota</name>
    <name type="common">Black long sea cucumber</name>
    <name type="synonym">Mertensiothuria leucospilota</name>
    <dbReference type="NCBI Taxonomy" id="206669"/>
    <lineage>
        <taxon>Eukaryota</taxon>
        <taxon>Metazoa</taxon>
        <taxon>Echinodermata</taxon>
        <taxon>Eleutherozoa</taxon>
        <taxon>Echinozoa</taxon>
        <taxon>Holothuroidea</taxon>
        <taxon>Aspidochirotacea</taxon>
        <taxon>Aspidochirotida</taxon>
        <taxon>Holothuriidae</taxon>
        <taxon>Holothuria</taxon>
    </lineage>
</organism>
<reference evidence="3" key="1">
    <citation type="submission" date="2021-10" db="EMBL/GenBank/DDBJ databases">
        <title>Tropical sea cucumber genome reveals ecological adaptation and Cuvierian tubules defense mechanism.</title>
        <authorList>
            <person name="Chen T."/>
        </authorList>
    </citation>
    <scope>NUCLEOTIDE SEQUENCE</scope>
    <source>
        <strain evidence="3">Nanhai2018</strain>
        <tissue evidence="3">Muscle</tissue>
    </source>
</reference>
<gene>
    <name evidence="3" type="ORF">HOLleu_11154</name>
</gene>
<evidence type="ECO:0000313" key="3">
    <source>
        <dbReference type="EMBL" id="KAJ8043864.1"/>
    </source>
</evidence>
<dbReference type="InterPro" id="IPR057456">
    <property type="entry name" value="Znf_C17orf113"/>
</dbReference>
<protein>
    <recommendedName>
        <fullName evidence="2">C17orf113 probable zinc finger domain-containing protein</fullName>
    </recommendedName>
</protein>
<evidence type="ECO:0000313" key="4">
    <source>
        <dbReference type="Proteomes" id="UP001152320"/>
    </source>
</evidence>
<proteinExistence type="predicted"/>
<comment type="caution">
    <text evidence="3">The sequence shown here is derived from an EMBL/GenBank/DDBJ whole genome shotgun (WGS) entry which is preliminary data.</text>
</comment>
<dbReference type="AlphaFoldDB" id="A0A9Q1CG55"/>
<evidence type="ECO:0000259" key="2">
    <source>
        <dbReference type="Pfam" id="PF25431"/>
    </source>
</evidence>
<dbReference type="OrthoDB" id="10051404at2759"/>
<feature type="domain" description="C17orf113 probable zinc finger" evidence="2">
    <location>
        <begin position="47"/>
        <end position="95"/>
    </location>
</feature>
<keyword evidence="4" id="KW-1185">Reference proteome</keyword>
<dbReference type="Pfam" id="PF25431">
    <property type="entry name" value="zf-C17orf113"/>
    <property type="match status" value="1"/>
</dbReference>
<dbReference type="PANTHER" id="PTHR46880:SF5">
    <property type="entry name" value="DUF4371 DOMAIN-CONTAINING PROTEIN"/>
    <property type="match status" value="1"/>
</dbReference>
<dbReference type="PANTHER" id="PTHR46880">
    <property type="entry name" value="RAS-ASSOCIATING DOMAIN-CONTAINING PROTEIN"/>
    <property type="match status" value="1"/>
</dbReference>
<evidence type="ECO:0000256" key="1">
    <source>
        <dbReference type="SAM" id="MobiDB-lite"/>
    </source>
</evidence>
<feature type="region of interest" description="Disordered" evidence="1">
    <location>
        <begin position="1"/>
        <end position="24"/>
    </location>
</feature>
<name>A0A9Q1CG55_HOLLE</name>
<sequence length="177" mass="20545">MWRFLSGVEPPSKKQKVDKKVRDKEYEQKRERKFQSGWRDKFSWVRHENNTMFCAICRNYPDLARVDGAFYKGTTNYMLQSLTSHALSKEHIKIQGIEDAKIIPPGQSVAEKTLMSLNQKQHGQLTNLFKTCHAIIKHGRPYTDFVWQCDLDESKGVDIGHTYRSDKEAAIFGSYIA</sequence>
<dbReference type="EMBL" id="JAIZAY010000004">
    <property type="protein sequence ID" value="KAJ8043864.1"/>
    <property type="molecule type" value="Genomic_DNA"/>
</dbReference>